<proteinExistence type="predicted"/>
<gene>
    <name evidence="2" type="ORF">FB382_001123</name>
</gene>
<dbReference type="Proteomes" id="UP000580910">
    <property type="component" value="Unassembled WGS sequence"/>
</dbReference>
<keyword evidence="3" id="KW-1185">Reference proteome</keyword>
<evidence type="ECO:0000313" key="2">
    <source>
        <dbReference type="EMBL" id="MBA8802832.1"/>
    </source>
</evidence>
<dbReference type="InterPro" id="IPR021412">
    <property type="entry name" value="DUF3052"/>
</dbReference>
<name>A0A7W3IY84_9ACTN</name>
<evidence type="ECO:0008006" key="4">
    <source>
        <dbReference type="Google" id="ProtNLM"/>
    </source>
</evidence>
<comment type="caution">
    <text evidence="2">The sequence shown here is derived from an EMBL/GenBank/DDBJ whole genome shotgun (WGS) entry which is preliminary data.</text>
</comment>
<reference evidence="2 3" key="1">
    <citation type="submission" date="2020-07" db="EMBL/GenBank/DDBJ databases">
        <title>Sequencing the genomes of 1000 actinobacteria strains.</title>
        <authorList>
            <person name="Klenk H.-P."/>
        </authorList>
    </citation>
    <scope>NUCLEOTIDE SEQUENCE [LARGE SCALE GENOMIC DNA]</scope>
    <source>
        <strain evidence="2 3">DSM 21349</strain>
    </source>
</reference>
<dbReference type="Pfam" id="PF11253">
    <property type="entry name" value="DUF3052"/>
    <property type="match status" value="1"/>
</dbReference>
<feature type="region of interest" description="Disordered" evidence="1">
    <location>
        <begin position="1"/>
        <end position="22"/>
    </location>
</feature>
<dbReference type="EMBL" id="JACGXA010000001">
    <property type="protein sequence ID" value="MBA8802832.1"/>
    <property type="molecule type" value="Genomic_DNA"/>
</dbReference>
<dbReference type="RefSeq" id="WP_125035509.1">
    <property type="nucleotide sequence ID" value="NZ_JACGXA010000001.1"/>
</dbReference>
<accession>A0A7W3IY84</accession>
<evidence type="ECO:0000256" key="1">
    <source>
        <dbReference type="SAM" id="MobiDB-lite"/>
    </source>
</evidence>
<protein>
    <recommendedName>
        <fullName evidence="4">DUF3052 domain-containing protein</fullName>
    </recommendedName>
</protein>
<dbReference type="AlphaFoldDB" id="A0A7W3IY84"/>
<sequence>MSSTAGGGSTQTDGPDAGPAGRLGFKPGMVIQELGWDNDTDDELRVAIEDTIDADMVDGDYGNVVDAVLLWWRADDGDLVDGLVDALTDLVGGGAIWLLTPKVGRAQAVEAADIAEAAPIAGLAQTTTAAVSKDWQATRLVAPKTPA</sequence>
<organism evidence="2 3">
    <name type="scientific">Nocardioides ginsengisegetis</name>
    <dbReference type="NCBI Taxonomy" id="661491"/>
    <lineage>
        <taxon>Bacteria</taxon>
        <taxon>Bacillati</taxon>
        <taxon>Actinomycetota</taxon>
        <taxon>Actinomycetes</taxon>
        <taxon>Propionibacteriales</taxon>
        <taxon>Nocardioidaceae</taxon>
        <taxon>Nocardioides</taxon>
    </lineage>
</organism>
<evidence type="ECO:0000313" key="3">
    <source>
        <dbReference type="Proteomes" id="UP000580910"/>
    </source>
</evidence>